<proteinExistence type="predicted"/>
<feature type="signal peptide" evidence="2">
    <location>
        <begin position="1"/>
        <end position="19"/>
    </location>
</feature>
<dbReference type="Proteomes" id="UP000254968">
    <property type="component" value="Unassembled WGS sequence"/>
</dbReference>
<dbReference type="AlphaFoldDB" id="A0A378I235"/>
<reference evidence="4 5" key="1">
    <citation type="submission" date="2018-06" db="EMBL/GenBank/DDBJ databases">
        <authorList>
            <consortium name="Pathogen Informatics"/>
            <person name="Doyle S."/>
        </authorList>
    </citation>
    <scope>NUCLEOTIDE SEQUENCE [LARGE SCALE GENOMIC DNA]</scope>
    <source>
        <strain evidence="4 5">NCTC13315</strain>
    </source>
</reference>
<evidence type="ECO:0000259" key="3">
    <source>
        <dbReference type="Pfam" id="PF13511"/>
    </source>
</evidence>
<feature type="region of interest" description="Disordered" evidence="1">
    <location>
        <begin position="34"/>
        <end position="64"/>
    </location>
</feature>
<dbReference type="OrthoDB" id="7062774at2"/>
<evidence type="ECO:0000256" key="1">
    <source>
        <dbReference type="SAM" id="MobiDB-lite"/>
    </source>
</evidence>
<keyword evidence="5" id="KW-1185">Reference proteome</keyword>
<evidence type="ECO:0000313" key="4">
    <source>
        <dbReference type="EMBL" id="STX29012.1"/>
    </source>
</evidence>
<evidence type="ECO:0000256" key="2">
    <source>
        <dbReference type="SAM" id="SignalP"/>
    </source>
</evidence>
<gene>
    <name evidence="4" type="ORF">NCTC13315_01546</name>
</gene>
<dbReference type="InterPro" id="IPR025392">
    <property type="entry name" value="DUF4124"/>
</dbReference>
<organism evidence="4 5">
    <name type="scientific">Legionella beliardensis</name>
    <dbReference type="NCBI Taxonomy" id="91822"/>
    <lineage>
        <taxon>Bacteria</taxon>
        <taxon>Pseudomonadati</taxon>
        <taxon>Pseudomonadota</taxon>
        <taxon>Gammaproteobacteria</taxon>
        <taxon>Legionellales</taxon>
        <taxon>Legionellaceae</taxon>
        <taxon>Legionella</taxon>
    </lineage>
</organism>
<dbReference type="Pfam" id="PF13511">
    <property type="entry name" value="DUF4124"/>
    <property type="match status" value="1"/>
</dbReference>
<sequence length="184" mass="19754">MIKIIISLLFSLIISPLHAEIYKWTDSQGVVHFSDEPHPGAEKVTLPPIETTAPQPKPTTPAATTNNASAAAATHEYESIVISQPKTDSTIRNNQGYVSVVVNIEPDLQPGDALQLLFDGQPIGKPQANKIFTLNNVNRGTHTIAVQVVGADGSVLEASDKISIHMQRPRVGMVPQTRPANNAP</sequence>
<feature type="domain" description="DUF4124" evidence="3">
    <location>
        <begin position="8"/>
        <end position="63"/>
    </location>
</feature>
<accession>A0A378I235</accession>
<dbReference type="EMBL" id="UGNV01000001">
    <property type="protein sequence ID" value="STX29012.1"/>
    <property type="molecule type" value="Genomic_DNA"/>
</dbReference>
<protein>
    <recommendedName>
        <fullName evidence="3">DUF4124 domain-containing protein</fullName>
    </recommendedName>
</protein>
<name>A0A378I235_9GAMM</name>
<dbReference type="RefSeq" id="WP_115302716.1">
    <property type="nucleotide sequence ID" value="NZ_CAAAHO010000004.1"/>
</dbReference>
<evidence type="ECO:0000313" key="5">
    <source>
        <dbReference type="Proteomes" id="UP000254968"/>
    </source>
</evidence>
<keyword evidence="2" id="KW-0732">Signal</keyword>
<feature type="chain" id="PRO_5016847141" description="DUF4124 domain-containing protein" evidence="2">
    <location>
        <begin position="20"/>
        <end position="184"/>
    </location>
</feature>